<sequence>MTETIWALVKAYGVGRNRSSLVVCIPKEVREALGIKAHTMLRVKIDE</sequence>
<reference evidence="1" key="1">
    <citation type="journal article" date="2014" name="Front. Microbiol.">
        <title>High frequency of phylogenetically diverse reductive dehalogenase-homologous genes in deep subseafloor sedimentary metagenomes.</title>
        <authorList>
            <person name="Kawai M."/>
            <person name="Futagami T."/>
            <person name="Toyoda A."/>
            <person name="Takaki Y."/>
            <person name="Nishi S."/>
            <person name="Hori S."/>
            <person name="Arai W."/>
            <person name="Tsubouchi T."/>
            <person name="Morono Y."/>
            <person name="Uchiyama I."/>
            <person name="Ito T."/>
            <person name="Fujiyama A."/>
            <person name="Inagaki F."/>
            <person name="Takami H."/>
        </authorList>
    </citation>
    <scope>NUCLEOTIDE SEQUENCE</scope>
    <source>
        <strain evidence="1">Expedition CK06-06</strain>
    </source>
</reference>
<comment type="caution">
    <text evidence="1">The sequence shown here is derived from an EMBL/GenBank/DDBJ whole genome shotgun (WGS) entry which is preliminary data.</text>
</comment>
<protein>
    <recommendedName>
        <fullName evidence="2">SpoVT-AbrB domain-containing protein</fullName>
    </recommendedName>
</protein>
<dbReference type="InterPro" id="IPR037914">
    <property type="entry name" value="SpoVT-AbrB_sf"/>
</dbReference>
<gene>
    <name evidence="1" type="ORF">S03H2_56164</name>
</gene>
<dbReference type="Gene3D" id="2.10.260.10">
    <property type="match status" value="1"/>
</dbReference>
<dbReference type="EMBL" id="BARU01035922">
    <property type="protein sequence ID" value="GAH85941.1"/>
    <property type="molecule type" value="Genomic_DNA"/>
</dbReference>
<proteinExistence type="predicted"/>
<accession>X1IU23</accession>
<evidence type="ECO:0000313" key="1">
    <source>
        <dbReference type="EMBL" id="GAH85941.1"/>
    </source>
</evidence>
<dbReference type="AlphaFoldDB" id="X1IU23"/>
<dbReference type="SUPFAM" id="SSF89447">
    <property type="entry name" value="AbrB/MazE/MraZ-like"/>
    <property type="match status" value="1"/>
</dbReference>
<name>X1IU23_9ZZZZ</name>
<organism evidence="1">
    <name type="scientific">marine sediment metagenome</name>
    <dbReference type="NCBI Taxonomy" id="412755"/>
    <lineage>
        <taxon>unclassified sequences</taxon>
        <taxon>metagenomes</taxon>
        <taxon>ecological metagenomes</taxon>
    </lineage>
</organism>
<evidence type="ECO:0008006" key="2">
    <source>
        <dbReference type="Google" id="ProtNLM"/>
    </source>
</evidence>
<feature type="non-terminal residue" evidence="1">
    <location>
        <position position="47"/>
    </location>
</feature>